<dbReference type="Gene3D" id="3.40.50.620">
    <property type="entry name" value="HUPs"/>
    <property type="match status" value="1"/>
</dbReference>
<dbReference type="NCBIfam" id="TIGR00268">
    <property type="entry name" value="ATP-dependent sacrificial sulfur transferase LarE"/>
    <property type="match status" value="1"/>
</dbReference>
<dbReference type="CDD" id="cd01990">
    <property type="entry name" value="LarE-like"/>
    <property type="match status" value="1"/>
</dbReference>
<name>A0A484HGA1_9BACT</name>
<evidence type="ECO:0000256" key="2">
    <source>
        <dbReference type="SAM" id="MobiDB-lite"/>
    </source>
</evidence>
<proteinExistence type="predicted"/>
<dbReference type="Pfam" id="PF00733">
    <property type="entry name" value="Asn_synthase"/>
    <property type="match status" value="1"/>
</dbReference>
<gene>
    <name evidence="4" type="ORF">EPICR_30187</name>
</gene>
<reference evidence="4" key="1">
    <citation type="submission" date="2019-01" db="EMBL/GenBank/DDBJ databases">
        <authorList>
            <consortium name="Genoscope - CEA"/>
            <person name="William W."/>
        </authorList>
    </citation>
    <scope>NUCLEOTIDE SEQUENCE</scope>
    <source>
        <strain evidence="4">CR-1</strain>
    </source>
</reference>
<evidence type="ECO:0000313" key="4">
    <source>
        <dbReference type="EMBL" id="VEN74252.1"/>
    </source>
</evidence>
<dbReference type="AlphaFoldDB" id="A0A484HGA1"/>
<protein>
    <recommendedName>
        <fullName evidence="3">Asparagine synthetase domain-containing protein</fullName>
    </recommendedName>
</protein>
<dbReference type="InterPro" id="IPR001962">
    <property type="entry name" value="Asn_synthase"/>
</dbReference>
<dbReference type="GO" id="GO:0006529">
    <property type="term" value="P:asparagine biosynthetic process"/>
    <property type="evidence" value="ECO:0007669"/>
    <property type="project" value="InterPro"/>
</dbReference>
<accession>A0A484HGA1</accession>
<dbReference type="PANTHER" id="PTHR43169">
    <property type="entry name" value="EXSB FAMILY PROTEIN"/>
    <property type="match status" value="1"/>
</dbReference>
<sequence length="279" mass="30669">MISSDLRKKEKRLFEILERAGSLLVAFSGGADSSFLLAAAARVLKDQTAAVTADSEIHPSGEKERAVRVAKKIGVRHEIIHPAETRLDGFLANPEDRCYLCKKNLFKQTRRLAEDLGMAHVAHGANVDDLSDFRPGARAAGEWGVLSPLADAGLKKSEIRALSKKMGLETWNKPATGCLATRIPYGTPITQKALSMIDRGEAALRAAGFEDCRARHHGETVRIEIGRTCFQRMLEPEMSEKITAAFKKIGYAHVSLDLEGRAPGPGRGPWKTRDPRQKY</sequence>
<dbReference type="PANTHER" id="PTHR43169:SF2">
    <property type="entry name" value="NAD_GMP SYNTHASE DOMAIN-CONTAINING PROTEIN"/>
    <property type="match status" value="1"/>
</dbReference>
<dbReference type="PIRSF" id="PIRSF006661">
    <property type="entry name" value="PP-lp_UCP006661"/>
    <property type="match status" value="1"/>
</dbReference>
<dbReference type="InterPro" id="IPR014729">
    <property type="entry name" value="Rossmann-like_a/b/a_fold"/>
</dbReference>
<feature type="domain" description="Asparagine synthetase" evidence="3">
    <location>
        <begin position="24"/>
        <end position="80"/>
    </location>
</feature>
<feature type="region of interest" description="Disordered" evidence="2">
    <location>
        <begin position="258"/>
        <end position="279"/>
    </location>
</feature>
<dbReference type="GO" id="GO:0016783">
    <property type="term" value="F:sulfurtransferase activity"/>
    <property type="evidence" value="ECO:0007669"/>
    <property type="project" value="InterPro"/>
</dbReference>
<dbReference type="InterPro" id="IPR052188">
    <property type="entry name" value="Ni-pincer_cofactor_biosynth"/>
</dbReference>
<dbReference type="InterPro" id="IPR005232">
    <property type="entry name" value="LarE"/>
</dbReference>
<organism evidence="4">
    <name type="scientific">uncultured Desulfobacteraceae bacterium</name>
    <dbReference type="NCBI Taxonomy" id="218296"/>
    <lineage>
        <taxon>Bacteria</taxon>
        <taxon>Pseudomonadati</taxon>
        <taxon>Thermodesulfobacteriota</taxon>
        <taxon>Desulfobacteria</taxon>
        <taxon>Desulfobacterales</taxon>
        <taxon>Desulfobacteraceae</taxon>
        <taxon>environmental samples</taxon>
    </lineage>
</organism>
<feature type="active site" description="Nucleophile and sulfur donor" evidence="1">
    <location>
        <position position="178"/>
    </location>
</feature>
<dbReference type="SUPFAM" id="SSF52402">
    <property type="entry name" value="Adenine nucleotide alpha hydrolases-like"/>
    <property type="match status" value="1"/>
</dbReference>
<dbReference type="EMBL" id="CAACVI010000023">
    <property type="protein sequence ID" value="VEN74252.1"/>
    <property type="molecule type" value="Genomic_DNA"/>
</dbReference>
<evidence type="ECO:0000256" key="1">
    <source>
        <dbReference type="PIRSR" id="PIRSR006661-1"/>
    </source>
</evidence>
<dbReference type="GO" id="GO:0004066">
    <property type="term" value="F:asparagine synthase (glutamine-hydrolyzing) activity"/>
    <property type="evidence" value="ECO:0007669"/>
    <property type="project" value="InterPro"/>
</dbReference>
<evidence type="ECO:0000259" key="3">
    <source>
        <dbReference type="Pfam" id="PF00733"/>
    </source>
</evidence>